<evidence type="ECO:0000313" key="5">
    <source>
        <dbReference type="EMBL" id="MUG31953.1"/>
    </source>
</evidence>
<dbReference type="InterPro" id="IPR011991">
    <property type="entry name" value="ArsR-like_HTH"/>
</dbReference>
<keyword evidence="2" id="KW-0238">DNA-binding</keyword>
<accession>A0A844LZK2</accession>
<dbReference type="SMART" id="SM00418">
    <property type="entry name" value="HTH_ARSR"/>
    <property type="match status" value="1"/>
</dbReference>
<dbReference type="GO" id="GO:0003677">
    <property type="term" value="F:DNA binding"/>
    <property type="evidence" value="ECO:0007669"/>
    <property type="project" value="UniProtKB-KW"/>
</dbReference>
<dbReference type="CDD" id="cd00090">
    <property type="entry name" value="HTH_ARSR"/>
    <property type="match status" value="1"/>
</dbReference>
<proteinExistence type="predicted"/>
<evidence type="ECO:0000256" key="1">
    <source>
        <dbReference type="ARBA" id="ARBA00023015"/>
    </source>
</evidence>
<comment type="caution">
    <text evidence="5">The sequence shown here is derived from an EMBL/GenBank/DDBJ whole genome shotgun (WGS) entry which is preliminary data.</text>
</comment>
<keyword evidence="1" id="KW-0805">Transcription regulation</keyword>
<sequence>MSNAIEHEASKQDDRTNVLNLDTSKLDTSKLDIAALKASATKASALLKSLSHSDRLLLLCQLVESEACVRDLEQATGIKQPSLSQQLGVLRDNGLVNTRREGRQIFYSIASEDALAVMQVLYQRFCATDGDTK</sequence>
<evidence type="ECO:0000256" key="2">
    <source>
        <dbReference type="ARBA" id="ARBA00023125"/>
    </source>
</evidence>
<gene>
    <name evidence="5" type="ORF">GB996_04000</name>
</gene>
<protein>
    <submittedName>
        <fullName evidence="5">Metalloregulator ArsR/SmtB family transcription factor</fullName>
    </submittedName>
</protein>
<evidence type="ECO:0000313" key="6">
    <source>
        <dbReference type="Proteomes" id="UP000442109"/>
    </source>
</evidence>
<reference evidence="5 6" key="1">
    <citation type="journal article" date="2019" name="PLoS ONE">
        <title>Pup mortality in New Zealand sea lions (Phocarctos hookeri) at Enderby Island, Auckland Islands, 2013-18.</title>
        <authorList>
            <person name="Michael S.A."/>
            <person name="Hayman D.T.S."/>
            <person name="Gray R."/>
            <person name="Zhang J."/>
            <person name="Rogers L."/>
            <person name="Roe W.D."/>
        </authorList>
    </citation>
    <scope>NUCLEOTIDE SEQUENCE [LARGE SCALE GENOMIC DNA]</scope>
    <source>
        <strain evidence="5 6">SM868</strain>
    </source>
</reference>
<dbReference type="EMBL" id="WFKQ01000002">
    <property type="protein sequence ID" value="MUG31953.1"/>
    <property type="molecule type" value="Genomic_DNA"/>
</dbReference>
<dbReference type="InterPro" id="IPR001845">
    <property type="entry name" value="HTH_ArsR_DNA-bd_dom"/>
</dbReference>
<keyword evidence="3" id="KW-0804">Transcription</keyword>
<dbReference type="PROSITE" id="PS50987">
    <property type="entry name" value="HTH_ARSR_2"/>
    <property type="match status" value="1"/>
</dbReference>
<dbReference type="PANTHER" id="PTHR43132">
    <property type="entry name" value="ARSENICAL RESISTANCE OPERON REPRESSOR ARSR-RELATED"/>
    <property type="match status" value="1"/>
</dbReference>
<dbReference type="AlphaFoldDB" id="A0A844LZK2"/>
<name>A0A844LZK2_9GAMM</name>
<organism evidence="5 6">
    <name type="scientific">Psychrobacter sanguinis</name>
    <dbReference type="NCBI Taxonomy" id="861445"/>
    <lineage>
        <taxon>Bacteria</taxon>
        <taxon>Pseudomonadati</taxon>
        <taxon>Pseudomonadota</taxon>
        <taxon>Gammaproteobacteria</taxon>
        <taxon>Moraxellales</taxon>
        <taxon>Moraxellaceae</taxon>
        <taxon>Psychrobacter</taxon>
    </lineage>
</organism>
<dbReference type="InterPro" id="IPR036388">
    <property type="entry name" value="WH-like_DNA-bd_sf"/>
</dbReference>
<evidence type="ECO:0000256" key="3">
    <source>
        <dbReference type="ARBA" id="ARBA00023163"/>
    </source>
</evidence>
<dbReference type="GO" id="GO:0003700">
    <property type="term" value="F:DNA-binding transcription factor activity"/>
    <property type="evidence" value="ECO:0007669"/>
    <property type="project" value="InterPro"/>
</dbReference>
<evidence type="ECO:0000259" key="4">
    <source>
        <dbReference type="PROSITE" id="PS50987"/>
    </source>
</evidence>
<dbReference type="Pfam" id="PF01022">
    <property type="entry name" value="HTH_5"/>
    <property type="match status" value="1"/>
</dbReference>
<dbReference type="InterPro" id="IPR036390">
    <property type="entry name" value="WH_DNA-bd_sf"/>
</dbReference>
<dbReference type="Proteomes" id="UP000442109">
    <property type="component" value="Unassembled WGS sequence"/>
</dbReference>
<dbReference type="PANTHER" id="PTHR43132:SF2">
    <property type="entry name" value="ARSENICAL RESISTANCE OPERON REPRESSOR ARSR-RELATED"/>
    <property type="match status" value="1"/>
</dbReference>
<dbReference type="PRINTS" id="PR00778">
    <property type="entry name" value="HTHARSR"/>
</dbReference>
<keyword evidence="6" id="KW-1185">Reference proteome</keyword>
<dbReference type="Gene3D" id="1.10.10.10">
    <property type="entry name" value="Winged helix-like DNA-binding domain superfamily/Winged helix DNA-binding domain"/>
    <property type="match status" value="1"/>
</dbReference>
<dbReference type="InterPro" id="IPR051011">
    <property type="entry name" value="Metal_resp_trans_reg"/>
</dbReference>
<feature type="domain" description="HTH arsR-type" evidence="4">
    <location>
        <begin position="36"/>
        <end position="129"/>
    </location>
</feature>
<dbReference type="SUPFAM" id="SSF46785">
    <property type="entry name" value="Winged helix' DNA-binding domain"/>
    <property type="match status" value="1"/>
</dbReference>
<dbReference type="NCBIfam" id="NF033788">
    <property type="entry name" value="HTH_metalloreg"/>
    <property type="match status" value="1"/>
</dbReference>